<feature type="domain" description="GAG-pre-integrase" evidence="3">
    <location>
        <begin position="190"/>
        <end position="255"/>
    </location>
</feature>
<proteinExistence type="predicted"/>
<feature type="region of interest" description="Disordered" evidence="1">
    <location>
        <begin position="891"/>
        <end position="910"/>
    </location>
</feature>
<dbReference type="Pfam" id="PF25597">
    <property type="entry name" value="SH3_retrovirus"/>
    <property type="match status" value="1"/>
</dbReference>
<dbReference type="PANTHER" id="PTHR11439">
    <property type="entry name" value="GAG-POL-RELATED RETROTRANSPOSON"/>
    <property type="match status" value="1"/>
</dbReference>
<dbReference type="PANTHER" id="PTHR11439:SF483">
    <property type="entry name" value="PEPTIDE SYNTHASE GLIP-LIKE, PUTATIVE (AFU_ORTHOLOGUE AFUA_3G12920)-RELATED"/>
    <property type="match status" value="1"/>
</dbReference>
<feature type="domain" description="Reverse transcriptase Ty1/copia-type" evidence="2">
    <location>
        <begin position="485"/>
        <end position="623"/>
    </location>
</feature>
<feature type="region of interest" description="Disordered" evidence="1">
    <location>
        <begin position="812"/>
        <end position="859"/>
    </location>
</feature>
<organism evidence="5">
    <name type="scientific">Tanacetum cinerariifolium</name>
    <name type="common">Dalmatian daisy</name>
    <name type="synonym">Chrysanthemum cinerariifolium</name>
    <dbReference type="NCBI Taxonomy" id="118510"/>
    <lineage>
        <taxon>Eukaryota</taxon>
        <taxon>Viridiplantae</taxon>
        <taxon>Streptophyta</taxon>
        <taxon>Embryophyta</taxon>
        <taxon>Tracheophyta</taxon>
        <taxon>Spermatophyta</taxon>
        <taxon>Magnoliopsida</taxon>
        <taxon>eudicotyledons</taxon>
        <taxon>Gunneridae</taxon>
        <taxon>Pentapetalae</taxon>
        <taxon>asterids</taxon>
        <taxon>campanulids</taxon>
        <taxon>Asterales</taxon>
        <taxon>Asteraceae</taxon>
        <taxon>Asteroideae</taxon>
        <taxon>Anthemideae</taxon>
        <taxon>Anthemidinae</taxon>
        <taxon>Tanacetum</taxon>
    </lineage>
</organism>
<reference evidence="5" key="1">
    <citation type="journal article" date="2019" name="Sci. Rep.">
        <title>Draft genome of Tanacetum cinerariifolium, the natural source of mosquito coil.</title>
        <authorList>
            <person name="Yamashiro T."/>
            <person name="Shiraishi A."/>
            <person name="Satake H."/>
            <person name="Nakayama K."/>
        </authorList>
    </citation>
    <scope>NUCLEOTIDE SEQUENCE</scope>
</reference>
<feature type="compositionally biased region" description="Basic and acidic residues" evidence="1">
    <location>
        <begin position="1161"/>
        <end position="1174"/>
    </location>
</feature>
<evidence type="ECO:0000259" key="4">
    <source>
        <dbReference type="Pfam" id="PF25597"/>
    </source>
</evidence>
<feature type="region of interest" description="Disordered" evidence="1">
    <location>
        <begin position="427"/>
        <end position="457"/>
    </location>
</feature>
<evidence type="ECO:0000313" key="5">
    <source>
        <dbReference type="EMBL" id="GEU63878.1"/>
    </source>
</evidence>
<name>A0A6L2LQD4_TANCI</name>
<comment type="caution">
    <text evidence="5">The sequence shown here is derived from an EMBL/GenBank/DDBJ whole genome shotgun (WGS) entry which is preliminary data.</text>
</comment>
<gene>
    <name evidence="5" type="ORF">Tci_035856</name>
</gene>
<evidence type="ECO:0000259" key="2">
    <source>
        <dbReference type="Pfam" id="PF07727"/>
    </source>
</evidence>
<evidence type="ECO:0000259" key="3">
    <source>
        <dbReference type="Pfam" id="PF13976"/>
    </source>
</evidence>
<dbReference type="Pfam" id="PF13976">
    <property type="entry name" value="gag_pre-integrs"/>
    <property type="match status" value="1"/>
</dbReference>
<feature type="compositionally biased region" description="Basic and acidic residues" evidence="1">
    <location>
        <begin position="842"/>
        <end position="853"/>
    </location>
</feature>
<accession>A0A6L2LQD4</accession>
<feature type="compositionally biased region" description="Polar residues" evidence="1">
    <location>
        <begin position="431"/>
        <end position="457"/>
    </location>
</feature>
<feature type="compositionally biased region" description="Acidic residues" evidence="1">
    <location>
        <begin position="901"/>
        <end position="910"/>
    </location>
</feature>
<dbReference type="EMBL" id="BKCJ010004926">
    <property type="protein sequence ID" value="GEU63878.1"/>
    <property type="molecule type" value="Genomic_DNA"/>
</dbReference>
<feature type="compositionally biased region" description="Basic and acidic residues" evidence="1">
    <location>
        <begin position="1230"/>
        <end position="1240"/>
    </location>
</feature>
<dbReference type="Pfam" id="PF07727">
    <property type="entry name" value="RVT_2"/>
    <property type="match status" value="1"/>
</dbReference>
<feature type="region of interest" description="Disordered" evidence="1">
    <location>
        <begin position="1217"/>
        <end position="1240"/>
    </location>
</feature>
<evidence type="ECO:0000256" key="1">
    <source>
        <dbReference type="SAM" id="MobiDB-lite"/>
    </source>
</evidence>
<dbReference type="InterPro" id="IPR025724">
    <property type="entry name" value="GAG-pre-integrase_dom"/>
</dbReference>
<dbReference type="SUPFAM" id="SSF53098">
    <property type="entry name" value="Ribonuclease H-like"/>
    <property type="match status" value="1"/>
</dbReference>
<dbReference type="InterPro" id="IPR057670">
    <property type="entry name" value="SH3_retrovirus"/>
</dbReference>
<feature type="region of interest" description="Disordered" evidence="1">
    <location>
        <begin position="1136"/>
        <end position="1201"/>
    </location>
</feature>
<dbReference type="InterPro" id="IPR013103">
    <property type="entry name" value="RVT_2"/>
</dbReference>
<feature type="domain" description="Retroviral polymerase SH3-like" evidence="4">
    <location>
        <begin position="294"/>
        <end position="348"/>
    </location>
</feature>
<sequence>MSLKALKLSNQERPTGRTFTIVGNEFPLTRITTTAKVPFKKPTAQESNTPKPVVTLVYSWKPKASRNNVPVSKFRHNKSLSANKKEPNKSWGSIVSNVPSSSVDECMLSKLFSGKFKFGNDHVAKIMGYCDYHIGNVTISRVYFMDGLGHNLFFVGQFCDSDLEVAFHQHTCFICNLEGVDRLSGSRGNNLYTLSLGDMMASSPICLLSKASKTKSWLWHRSLSHLNFGGINHLARQGLVRGLSKLKFEKDHLCSNVQWVGISHKTYVARSSQQNGVVERRNRMLIEVACTIALCYPTNDSENLGKLQPKADIGIFIGYAPTKKAFWIYNGRSKRIIKTIHVDFDELIAMASEQSSSGPTLHEMTPATISSGLVPNLISSTPFVPPSRTNWDMLFQPFFDELLTPPPSVDHPAPEVIAPIAQVVAPGPVESTGSPSLTTVDQDAPSPSNSQTTPETQSPIILNDVEDDNHDLDVAHMNNDLFFVKLDELGGILKNKARLVACGYHQEEGIDFEESFAPVARLEAIRIFLAYAAHKNMVVYQMDVKIAFLNDKLREEVYVSQPNGFVDPDNPNHVYKLKKALYGLEQALHAWYNMLSSFLISQDFSKGLVDPILFIHIDSNDLLLARPTEKHLLAVKRIFRYLRGTVNRGLWYPKDSSIALTVFADADHDGCQDTRRSTSGLKFKESTLQVVYDVLKLTPFYKAFLVTVKEDFVYQVEHKDAKKSNEMYYPRFTKVIVNFFMTKDQSIPRRNKVNWHFARDDHMFTTIKLISRHQNTQQYDAILPIELTNEAIRNSESYKEYYAIASGAESPKTKASVRKKQSSSDTTVPPLTAKGKRLKTLAKVDKPAKEKQPAKTSKAKGLTVLSEVDLTEVEQMKLARKQSLAQIHISHASGSGADKGTDDEGANEEDDANELYRDVNINLKGQQQSSSVSSRFISNMLNPSPDTSIDSILNLNTESTPREDVPVSTTVELPLLSATTLPPPPTPIIPTLQQTPAPSPINTNQFAEAISLILGIVDKYLDHQMNKAMKVAVQLQSDRLRDEAQAKNKDFLNKLDENIQKIIKEQVKEQVKAQVSKILPKIKKTVKEQLEPEMESNKSIHRSDKQKNLYKSLVDAYECDKLILDTCRDTVTLKRHRDDEDKDEEPSAGSNRGSKRRRARKEPESISAPKEKTSKTIGKSTEGSKSHHKSASKSAPTEEPMHTIKDLKEPAHQEFDTGATHDQPVTEASQHPDWKDDSRTSFDELMDTPLNFSTFVMNRLKVDTLTPKLLVDPTYELMKGSCKSLVELEFFLEEVYKATTDQLDWNNPEGQQYLHDLQKPLPLIPTSRGRHVIPFDHFINNDLEYLRGDVSS</sequence>
<protein>
    <submittedName>
        <fullName evidence="5">Retrovirus-related Pol polyprotein from transposon TNT 1-94</fullName>
    </submittedName>
</protein>
<dbReference type="InterPro" id="IPR012337">
    <property type="entry name" value="RNaseH-like_sf"/>
</dbReference>